<organism evidence="1 2">
    <name type="scientific">Vermiconidia calcicola</name>
    <dbReference type="NCBI Taxonomy" id="1690605"/>
    <lineage>
        <taxon>Eukaryota</taxon>
        <taxon>Fungi</taxon>
        <taxon>Dikarya</taxon>
        <taxon>Ascomycota</taxon>
        <taxon>Pezizomycotina</taxon>
        <taxon>Dothideomycetes</taxon>
        <taxon>Dothideomycetidae</taxon>
        <taxon>Mycosphaerellales</taxon>
        <taxon>Extremaceae</taxon>
        <taxon>Vermiconidia</taxon>
    </lineage>
</organism>
<proteinExistence type="predicted"/>
<evidence type="ECO:0000313" key="2">
    <source>
        <dbReference type="Proteomes" id="UP001281147"/>
    </source>
</evidence>
<name>A0ACC3MEA7_9PEZI</name>
<evidence type="ECO:0000313" key="1">
    <source>
        <dbReference type="EMBL" id="KAK3686762.1"/>
    </source>
</evidence>
<comment type="caution">
    <text evidence="1">The sequence shown here is derived from an EMBL/GenBank/DDBJ whole genome shotgun (WGS) entry which is preliminary data.</text>
</comment>
<accession>A0ACC3MEA7</accession>
<dbReference type="Proteomes" id="UP001281147">
    <property type="component" value="Unassembled WGS sequence"/>
</dbReference>
<reference evidence="1" key="1">
    <citation type="submission" date="2023-07" db="EMBL/GenBank/DDBJ databases">
        <title>Black Yeasts Isolated from many extreme environments.</title>
        <authorList>
            <person name="Coleine C."/>
            <person name="Stajich J.E."/>
            <person name="Selbmann L."/>
        </authorList>
    </citation>
    <scope>NUCLEOTIDE SEQUENCE</scope>
    <source>
        <strain evidence="1">CCFEE 5714</strain>
    </source>
</reference>
<sequence>MHGIDTTLRSHPNHGWIEQLLADTPSPTPVKHKFTLETPSLTADASSIEHVLRGTKSFTARSFRSRASGNSLRVPSSNKENRSTTDAENSRQSSGLHAPITGPVLGEIAPNNQILRPAGPLKFRPSPTPSLKKKKAEAIVKAHGSPQHVRVTAGGRIVPSEQSPLCHPRYGYSAIKANGGLVKFAPNHPLGKAQWTQATQNGFVAQDVNGRLCQIVDGTILPLNEVDGALRLYVPAPNLNISSRGSSFGPPAHGRFNTNGAQQRATSVSKPMVPADPPLPAQTNALELEYSKLEHELRELDKTEALHGRTMNKTAKDALIGKRRELVVTLDNIRKAIKSIKTAPPPEAPTSPRAMRGQMSMSPPRNRLPIFLQHRAQQSNEMPMQPMPPAFNHFFGLAQAQQFGGQYGFGPTPSPDMAFAHPFAAPPAAMFVPPPTLDGSMAPPFAPFAEPMPNVIPASQPVQPVSADIDPADHDSQLPQNDGARSIKDLQKVGSPRQSRALDIKAPEPKPSAALKSTLNPMSPAYKPGTGVLKAAGNASRPAAKPVRERVPTPLSPLHQLRPSAAANNAARDSVDTISPTKKSPHLHSSSISSFETADFFPRNTREYSTRKYAYPDQSEDKENISPVRTADNAEGSLATPLSDPYEPFVPKTVGYKAPAPPPGTPVSKTTSSDKPQLPIHITTGTRHLDFGAVPDRQTHNLSPKSRRQDFLFVEENPSQWSTETSSSPARHPSSHEETAVASSTADTIDFTEASTEWIEGYRAGLARKPVGSDRQGEFLDGYCAGLLKSKPVNIGPSTGSPLKPTSRRPSPGLVQSRSSSRPQADRREGTVPVRPPFENSLQSMDTLKEAILAPQNENAILTPSAEGPADEHPYNLGAWAKSHETATSIETLAGSREDGLPGYPFPDRTSSTLNQQRIVSENHSASKQQTAQSDAPTTAPEPTIRPMSISSELSAEEAPHCTASFSTAAHSVNQSSSNNASNRISSMTSIDSNLYRQYPGHRVFSPHLEWKSASSIAQAAGLAAGHFAQAQFDGAPTAQQQPPPTTSNPVMESHSRFKEGSLDGITNPPNSPQLASPPMSPSLPPKDSASRDSRKKDSPGKGNSPAKVKFEHIAEKVGIKVAVGKKQDDGSPNSPPGKRRWRDVWLGGSRNNMSKDDGTPAAAPLT</sequence>
<keyword evidence="2" id="KW-1185">Reference proteome</keyword>
<dbReference type="EMBL" id="JAUTXU010000303">
    <property type="protein sequence ID" value="KAK3686762.1"/>
    <property type="molecule type" value="Genomic_DNA"/>
</dbReference>
<gene>
    <name evidence="1" type="ORF">LTR37_019477</name>
</gene>
<protein>
    <submittedName>
        <fullName evidence="1">Uncharacterized protein</fullName>
    </submittedName>
</protein>